<reference evidence="4" key="1">
    <citation type="submission" date="2020-10" db="EMBL/GenBank/DDBJ databases">
        <authorList>
            <person name="Kikuchi T."/>
        </authorList>
    </citation>
    <scope>NUCLEOTIDE SEQUENCE</scope>
    <source>
        <strain evidence="4">NKZ352</strain>
    </source>
</reference>
<name>A0A8S1HQH9_9PELO</name>
<evidence type="ECO:0000313" key="4">
    <source>
        <dbReference type="EMBL" id="CAD6197445.1"/>
    </source>
</evidence>
<evidence type="ECO:0000256" key="2">
    <source>
        <dbReference type="SAM" id="MobiDB-lite"/>
    </source>
</evidence>
<comment type="caution">
    <text evidence="4">The sequence shown here is derived from an EMBL/GenBank/DDBJ whole genome shotgun (WGS) entry which is preliminary data.</text>
</comment>
<feature type="compositionally biased region" description="Low complexity" evidence="2">
    <location>
        <begin position="15"/>
        <end position="37"/>
    </location>
</feature>
<dbReference type="GO" id="GO:0008360">
    <property type="term" value="P:regulation of cell shape"/>
    <property type="evidence" value="ECO:0007669"/>
    <property type="project" value="TreeGrafter"/>
</dbReference>
<dbReference type="Pfam" id="PF02181">
    <property type="entry name" value="FH2"/>
    <property type="match status" value="1"/>
</dbReference>
<feature type="region of interest" description="Disordered" evidence="2">
    <location>
        <begin position="331"/>
        <end position="361"/>
    </location>
</feature>
<proteinExistence type="inferred from homology"/>
<dbReference type="GO" id="GO:0051015">
    <property type="term" value="F:actin filament binding"/>
    <property type="evidence" value="ECO:0007669"/>
    <property type="project" value="TreeGrafter"/>
</dbReference>
<dbReference type="SUPFAM" id="SSF101447">
    <property type="entry name" value="Formin homology 2 domain (FH2 domain)"/>
    <property type="match status" value="1"/>
</dbReference>
<dbReference type="PROSITE" id="PS51444">
    <property type="entry name" value="FH2"/>
    <property type="match status" value="1"/>
</dbReference>
<dbReference type="SMART" id="SM00498">
    <property type="entry name" value="FH2"/>
    <property type="match status" value="1"/>
</dbReference>
<protein>
    <recommendedName>
        <fullName evidence="3">FH2 domain-containing protein</fullName>
    </recommendedName>
</protein>
<evidence type="ECO:0000259" key="3">
    <source>
        <dbReference type="PROSITE" id="PS51444"/>
    </source>
</evidence>
<organism evidence="4 5">
    <name type="scientific">Caenorhabditis auriculariae</name>
    <dbReference type="NCBI Taxonomy" id="2777116"/>
    <lineage>
        <taxon>Eukaryota</taxon>
        <taxon>Metazoa</taxon>
        <taxon>Ecdysozoa</taxon>
        <taxon>Nematoda</taxon>
        <taxon>Chromadorea</taxon>
        <taxon>Rhabditida</taxon>
        <taxon>Rhabditina</taxon>
        <taxon>Rhabditomorpha</taxon>
        <taxon>Rhabditoidea</taxon>
        <taxon>Rhabditidae</taxon>
        <taxon>Peloderinae</taxon>
        <taxon>Caenorhabditis</taxon>
    </lineage>
</organism>
<dbReference type="EMBL" id="CAJGYM010000094">
    <property type="protein sequence ID" value="CAD6197445.1"/>
    <property type="molecule type" value="Genomic_DNA"/>
</dbReference>
<dbReference type="GO" id="GO:0016477">
    <property type="term" value="P:cell migration"/>
    <property type="evidence" value="ECO:0007669"/>
    <property type="project" value="TreeGrafter"/>
</dbReference>
<sequence length="728" mass="80257">MMYVSECFRHDKMLATSPPSAEPTTTSSSVTSSTTASSTASAILFPPDVPMDCSSTSPSNASGILGDIGHVDDRHARLARVRHPCQARLCPDTFEAGNPHVHRLHAAPVPPGPKCGCSAQAVAQQQQQQRQQQIAQQQQQNQQNGSQERKRSYPCTFQFCSLCQKDVHSSKLPCHIRQCHVAKPMFQGDPISYMDKYAAQVEEYMKTCFPHVRGRGRPMQGRSSPKSPSSPPNQIARRASQVSAVQRRVQGLSSEILSIAQQQHAVAVAQRFGSLRNGGRFPVIPSIFPPQPIITNNNTIMHPSKPFGFLPKEESDSPNNLTSSLDDLMSGVSQRATTASQASVRTASSTSTLQPVRPGENIQPRYLNSTLTWSVLNGAQVKNTIFEESANTVDDIVEKINKAMGDQELLSEEPALTPSQSAAVQAVRSQLQLQQFEVEFAVHSIYRMDLKVLGPELVKLVASIAPTSADSTRLKTLQARHVPLGDNEKFLLALAGIDRMEEKLQTMLHMGTFKSEIDRISEQLSQLANAGRVLQNSDVFRHLMYLVLTLANLAIAGDRAATAISGFRVGQIKELCSQPLPSGMTIFNILVAALKNEFQNVREACDLYEMLLTAGQVSFTELTQSMCRLDELNVIAERELEGNRGNQDLSDFIDSSRGQIQSLYDDFYSSKEELIRSLSFLGEPIPRLDEPLKPEEVFRNIGEFLRELHSSLDFSVPNEDTQINVSSP</sequence>
<feature type="compositionally biased region" description="Polar residues" evidence="2">
    <location>
        <begin position="331"/>
        <end position="354"/>
    </location>
</feature>
<dbReference type="PANTHER" id="PTHR45857">
    <property type="entry name" value="FORMIN-LIKE PROTEIN"/>
    <property type="match status" value="1"/>
</dbReference>
<dbReference type="Gene3D" id="1.20.58.2220">
    <property type="entry name" value="Formin, FH2 domain"/>
    <property type="match status" value="1"/>
</dbReference>
<evidence type="ECO:0000256" key="1">
    <source>
        <dbReference type="ARBA" id="ARBA00023449"/>
    </source>
</evidence>
<dbReference type="AlphaFoldDB" id="A0A8S1HQH9"/>
<evidence type="ECO:0000313" key="5">
    <source>
        <dbReference type="Proteomes" id="UP000835052"/>
    </source>
</evidence>
<feature type="region of interest" description="Disordered" evidence="2">
    <location>
        <begin position="14"/>
        <end position="37"/>
    </location>
</feature>
<dbReference type="GO" id="GO:0030866">
    <property type="term" value="P:cortical actin cytoskeleton organization"/>
    <property type="evidence" value="ECO:0007669"/>
    <property type="project" value="TreeGrafter"/>
</dbReference>
<dbReference type="Proteomes" id="UP000835052">
    <property type="component" value="Unassembled WGS sequence"/>
</dbReference>
<dbReference type="PANTHER" id="PTHR45857:SF8">
    <property type="entry name" value="FORMIN-HOMOLOGY AND ZINC FINGER DOMAINS PROTEIN 1"/>
    <property type="match status" value="1"/>
</dbReference>
<dbReference type="GO" id="GO:0005829">
    <property type="term" value="C:cytosol"/>
    <property type="evidence" value="ECO:0007669"/>
    <property type="project" value="TreeGrafter"/>
</dbReference>
<dbReference type="InterPro" id="IPR042201">
    <property type="entry name" value="FH2_Formin_sf"/>
</dbReference>
<keyword evidence="5" id="KW-1185">Reference proteome</keyword>
<feature type="region of interest" description="Disordered" evidence="2">
    <location>
        <begin position="212"/>
        <end position="240"/>
    </location>
</feature>
<dbReference type="InterPro" id="IPR015425">
    <property type="entry name" value="FH2_Formin"/>
</dbReference>
<gene>
    <name evidence="4" type="ORF">CAUJ_LOCUS13354</name>
</gene>
<comment type="similarity">
    <text evidence="1">Belongs to the formin homology family.</text>
</comment>
<accession>A0A8S1HQH9</accession>
<feature type="domain" description="FH2" evidence="3">
    <location>
        <begin position="358"/>
        <end position="728"/>
    </location>
</feature>
<dbReference type="InterPro" id="IPR043592">
    <property type="entry name" value="FMNL_animal"/>
</dbReference>
<dbReference type="OrthoDB" id="1668162at2759"/>